<keyword evidence="3" id="KW-0804">Transcription</keyword>
<dbReference type="Proteomes" id="UP000515679">
    <property type="component" value="Chromosome"/>
</dbReference>
<evidence type="ECO:0000313" key="5">
    <source>
        <dbReference type="EMBL" id="QMV40614.1"/>
    </source>
</evidence>
<dbReference type="InterPro" id="IPR018060">
    <property type="entry name" value="HTH_AraC"/>
</dbReference>
<dbReference type="GO" id="GO:0043565">
    <property type="term" value="F:sequence-specific DNA binding"/>
    <property type="evidence" value="ECO:0007669"/>
    <property type="project" value="InterPro"/>
</dbReference>
<evidence type="ECO:0000256" key="3">
    <source>
        <dbReference type="ARBA" id="ARBA00023163"/>
    </source>
</evidence>
<dbReference type="GO" id="GO:0003700">
    <property type="term" value="F:DNA-binding transcription factor activity"/>
    <property type="evidence" value="ECO:0007669"/>
    <property type="project" value="InterPro"/>
</dbReference>
<keyword evidence="2" id="KW-0238">DNA-binding</keyword>
<dbReference type="EMBL" id="CP041969">
    <property type="protein sequence ID" value="QMV40614.1"/>
    <property type="molecule type" value="Genomic_DNA"/>
</dbReference>
<dbReference type="Pfam" id="PF12833">
    <property type="entry name" value="HTH_18"/>
    <property type="match status" value="1"/>
</dbReference>
<proteinExistence type="predicted"/>
<dbReference type="AlphaFoldDB" id="A0A7G5BUI0"/>
<feature type="domain" description="HTH araC/xylS-type" evidence="4">
    <location>
        <begin position="157"/>
        <end position="256"/>
    </location>
</feature>
<dbReference type="SMART" id="SM00342">
    <property type="entry name" value="HTH_ARAC"/>
    <property type="match status" value="1"/>
</dbReference>
<protein>
    <submittedName>
        <fullName evidence="5">Helix-turn-helix transcriptional regulator</fullName>
    </submittedName>
</protein>
<dbReference type="InterPro" id="IPR009057">
    <property type="entry name" value="Homeodomain-like_sf"/>
</dbReference>
<dbReference type="RefSeq" id="WP_182301970.1">
    <property type="nucleotide sequence ID" value="NZ_CP041969.1"/>
</dbReference>
<evidence type="ECO:0000313" key="6">
    <source>
        <dbReference type="Proteomes" id="UP000515679"/>
    </source>
</evidence>
<dbReference type="PROSITE" id="PS00041">
    <property type="entry name" value="HTH_ARAC_FAMILY_1"/>
    <property type="match status" value="1"/>
</dbReference>
<accession>A0A7G5BUI0</accession>
<dbReference type="Gene3D" id="1.10.10.60">
    <property type="entry name" value="Homeodomain-like"/>
    <property type="match status" value="1"/>
</dbReference>
<dbReference type="PANTHER" id="PTHR43280">
    <property type="entry name" value="ARAC-FAMILY TRANSCRIPTIONAL REGULATOR"/>
    <property type="match status" value="1"/>
</dbReference>
<sequence length="263" mass="30098">MPLPFEEALPAQFVAFHHPESPEWDCPYFVLLWPKMDNPSQRLTPITFAPPHTPLHTNVHLHQYYCVLFQSSFLDSADIIANGKEPVIIPATLYTRHLQELISYLYLNPDQNQARLSCLISALINEMIGNVTAVRKPLPPMANDRKADALKEGKAIIYATRYMRKNMSNPHLSLNHIANAIGYHPNYFCYEFSKVFSVSPIRFLNNLRLKRTLQLLENSDLNVKTICEIVGFPNAGRLISMVRATSGMSPVLFRRSKRLQHIK</sequence>
<gene>
    <name evidence="5" type="ORF">FPL14_04895</name>
</gene>
<dbReference type="PANTHER" id="PTHR43280:SF30">
    <property type="entry name" value="MMSAB OPERON REGULATORY PROTEIN"/>
    <property type="match status" value="1"/>
</dbReference>
<evidence type="ECO:0000259" key="4">
    <source>
        <dbReference type="PROSITE" id="PS01124"/>
    </source>
</evidence>
<name>A0A7G5BUI0_9BACL</name>
<reference evidence="5 6" key="1">
    <citation type="submission" date="2019-07" db="EMBL/GenBank/DDBJ databases">
        <authorList>
            <person name="Kim J.K."/>
            <person name="Cheong H.-M."/>
            <person name="Choi Y."/>
            <person name="Hwang K.J."/>
            <person name="Lee S."/>
            <person name="Choi C."/>
        </authorList>
    </citation>
    <scope>NUCLEOTIDE SEQUENCE [LARGE SCALE GENOMIC DNA]</scope>
    <source>
        <strain evidence="5 6">KS 22</strain>
    </source>
</reference>
<keyword evidence="6" id="KW-1185">Reference proteome</keyword>
<evidence type="ECO:0000256" key="2">
    <source>
        <dbReference type="ARBA" id="ARBA00023125"/>
    </source>
</evidence>
<evidence type="ECO:0000256" key="1">
    <source>
        <dbReference type="ARBA" id="ARBA00023015"/>
    </source>
</evidence>
<organism evidence="5 6">
    <name type="scientific">Cohnella cholangitidis</name>
    <dbReference type="NCBI Taxonomy" id="2598458"/>
    <lineage>
        <taxon>Bacteria</taxon>
        <taxon>Bacillati</taxon>
        <taxon>Bacillota</taxon>
        <taxon>Bacilli</taxon>
        <taxon>Bacillales</taxon>
        <taxon>Paenibacillaceae</taxon>
        <taxon>Cohnella</taxon>
    </lineage>
</organism>
<dbReference type="PROSITE" id="PS01124">
    <property type="entry name" value="HTH_ARAC_FAMILY_2"/>
    <property type="match status" value="1"/>
</dbReference>
<dbReference type="KEGG" id="cchl:FPL14_04895"/>
<dbReference type="InterPro" id="IPR018062">
    <property type="entry name" value="HTH_AraC-typ_CS"/>
</dbReference>
<keyword evidence="1" id="KW-0805">Transcription regulation</keyword>
<dbReference type="SUPFAM" id="SSF46689">
    <property type="entry name" value="Homeodomain-like"/>
    <property type="match status" value="2"/>
</dbReference>